<comment type="caution">
    <text evidence="2">The sequence shown here is derived from an EMBL/GenBank/DDBJ whole genome shotgun (WGS) entry which is preliminary data.</text>
</comment>
<reference evidence="2 3" key="1">
    <citation type="journal article" date="2014" name="Int. J. Syst. Evol. Microbiol.">
        <title>Sneathiella chungangensis sp. nov., isolated from a marine sand, and emended description of the genus Sneathiella.</title>
        <authorList>
            <person name="Siamphan C."/>
            <person name="Kim H."/>
            <person name="Lee J.S."/>
            <person name="Kim W."/>
        </authorList>
    </citation>
    <scope>NUCLEOTIDE SEQUENCE [LARGE SCALE GENOMIC DNA]</scope>
    <source>
        <strain evidence="2 3">KCTC 32476</strain>
    </source>
</reference>
<evidence type="ECO:0000313" key="3">
    <source>
        <dbReference type="Proteomes" id="UP000445696"/>
    </source>
</evidence>
<dbReference type="RefSeq" id="WP_161340572.1">
    <property type="nucleotide sequence ID" value="NZ_JBHSDG010000003.1"/>
</dbReference>
<name>A0A845MQB6_9PROT</name>
<dbReference type="InterPro" id="IPR010982">
    <property type="entry name" value="Lambda_DNA-bd_dom_sf"/>
</dbReference>
<sequence>MARAALKLTVRELGALSGVHATTVTRIENEQTKPHAASMQAFAKVFRERGLLFVAGDDLAGPGVRVAKSGLAPAE</sequence>
<dbReference type="OrthoDB" id="9796370at2"/>
<dbReference type="SUPFAM" id="SSF47413">
    <property type="entry name" value="lambda repressor-like DNA-binding domains"/>
    <property type="match status" value="1"/>
</dbReference>
<accession>A0A845MQB6</accession>
<gene>
    <name evidence="2" type="ORF">GQF03_17405</name>
</gene>
<dbReference type="GO" id="GO:0003677">
    <property type="term" value="F:DNA binding"/>
    <property type="evidence" value="ECO:0007669"/>
    <property type="project" value="InterPro"/>
</dbReference>
<dbReference type="EMBL" id="WTVA01000015">
    <property type="protein sequence ID" value="MZR24114.1"/>
    <property type="molecule type" value="Genomic_DNA"/>
</dbReference>
<dbReference type="Proteomes" id="UP000445696">
    <property type="component" value="Unassembled WGS sequence"/>
</dbReference>
<dbReference type="AlphaFoldDB" id="A0A845MQB6"/>
<organism evidence="2 3">
    <name type="scientific">Sneathiella chungangensis</name>
    <dbReference type="NCBI Taxonomy" id="1418234"/>
    <lineage>
        <taxon>Bacteria</taxon>
        <taxon>Pseudomonadati</taxon>
        <taxon>Pseudomonadota</taxon>
        <taxon>Alphaproteobacteria</taxon>
        <taxon>Sneathiellales</taxon>
        <taxon>Sneathiellaceae</taxon>
        <taxon>Sneathiella</taxon>
    </lineage>
</organism>
<dbReference type="Gene3D" id="1.10.260.40">
    <property type="entry name" value="lambda repressor-like DNA-binding domains"/>
    <property type="match status" value="1"/>
</dbReference>
<evidence type="ECO:0000259" key="1">
    <source>
        <dbReference type="PROSITE" id="PS50943"/>
    </source>
</evidence>
<protein>
    <submittedName>
        <fullName evidence="2">Helix-turn-helix domain-containing protein</fullName>
    </submittedName>
</protein>
<dbReference type="PROSITE" id="PS50943">
    <property type="entry name" value="HTH_CROC1"/>
    <property type="match status" value="1"/>
</dbReference>
<dbReference type="CDD" id="cd00093">
    <property type="entry name" value="HTH_XRE"/>
    <property type="match status" value="1"/>
</dbReference>
<proteinExistence type="predicted"/>
<keyword evidence="3" id="KW-1185">Reference proteome</keyword>
<dbReference type="InterPro" id="IPR001387">
    <property type="entry name" value="Cro/C1-type_HTH"/>
</dbReference>
<evidence type="ECO:0000313" key="2">
    <source>
        <dbReference type="EMBL" id="MZR24114.1"/>
    </source>
</evidence>
<dbReference type="Pfam" id="PF01381">
    <property type="entry name" value="HTH_3"/>
    <property type="match status" value="1"/>
</dbReference>
<feature type="domain" description="HTH cro/C1-type" evidence="1">
    <location>
        <begin position="2"/>
        <end position="53"/>
    </location>
</feature>